<evidence type="ECO:0000256" key="1">
    <source>
        <dbReference type="SAM" id="Phobius"/>
    </source>
</evidence>
<gene>
    <name evidence="2" type="primary">HaV53_ORF193</name>
</gene>
<keyword evidence="1" id="KW-0812">Transmembrane</keyword>
<evidence type="ECO:0000313" key="2">
    <source>
        <dbReference type="EMBL" id="AOM63524.1"/>
    </source>
</evidence>
<keyword evidence="3" id="KW-1185">Reference proteome</keyword>
<organism evidence="2 3">
    <name type="scientific">Heterosigma akashiwo virus 01</name>
    <name type="common">HaV01</name>
    <dbReference type="NCBI Taxonomy" id="97195"/>
    <lineage>
        <taxon>Viruses</taxon>
        <taxon>Varidnaviria</taxon>
        <taxon>Bamfordvirae</taxon>
        <taxon>Nucleocytoviricota</taxon>
        <taxon>Megaviricetes</taxon>
        <taxon>Algavirales</taxon>
        <taxon>Phycodnaviridae</taxon>
        <taxon>Raphidovirus</taxon>
        <taxon>Raphidovirus japonicum</taxon>
    </lineage>
</organism>
<dbReference type="GeneID" id="37618574"/>
<feature type="transmembrane region" description="Helical" evidence="1">
    <location>
        <begin position="154"/>
        <end position="175"/>
    </location>
</feature>
<organismHost>
    <name type="scientific">Heterosigma akashiwo</name>
    <name type="common">Chromophytic alga</name>
    <name type="synonym">Heterosigma carterae</name>
    <dbReference type="NCBI Taxonomy" id="2829"/>
</organismHost>
<reference evidence="2 3" key="1">
    <citation type="submission" date="2016-03" db="EMBL/GenBank/DDBJ databases">
        <title>Genome sequences of a Phycodnavirus, Heterosigma akashiwo virus strain 53.</title>
        <authorList>
            <person name="Ueki S."/>
            <person name="Ogura Y."/>
            <person name="Hayashi T."/>
        </authorList>
    </citation>
    <scope>NUCLEOTIDE SEQUENCE [LARGE SCALE GENOMIC DNA]</scope>
    <source>
        <strain evidence="2">HaV53</strain>
    </source>
</reference>
<protein>
    <submittedName>
        <fullName evidence="2">Uncharacterized protein</fullName>
    </submittedName>
</protein>
<name>A0A1C9C5F5_HAV01</name>
<dbReference type="EMBL" id="KX008963">
    <property type="protein sequence ID" value="AOM63524.1"/>
    <property type="molecule type" value="Genomic_DNA"/>
</dbReference>
<feature type="transmembrane region" description="Helical" evidence="1">
    <location>
        <begin position="64"/>
        <end position="86"/>
    </location>
</feature>
<proteinExistence type="predicted"/>
<dbReference type="KEGG" id="vg:37618574"/>
<evidence type="ECO:0000313" key="3">
    <source>
        <dbReference type="Proteomes" id="UP000232488"/>
    </source>
</evidence>
<keyword evidence="1" id="KW-0472">Membrane</keyword>
<feature type="transmembrane region" description="Helical" evidence="1">
    <location>
        <begin position="20"/>
        <end position="39"/>
    </location>
</feature>
<sequence>MDTTKIRINIDKIVNYCPYFNIIICSIDIGLCSWLHTILNKSEWNEEKQQFIYKFKDEDAMESLNITILVLSIIQFLYSTVFIYLINNKLNINTENSGGFLNFIKEYFFNEYNRGFFFVSVFVLTINIGIKMNFLFNLIPVAKKVVGYNGELSIYYYVLFINVILTLPLIVYELIKLFR</sequence>
<accession>A0A1C9C5F5</accession>
<keyword evidence="1" id="KW-1133">Transmembrane helix</keyword>
<dbReference type="Proteomes" id="UP000232488">
    <property type="component" value="Segment"/>
</dbReference>
<dbReference type="RefSeq" id="YP_009507590.1">
    <property type="nucleotide sequence ID" value="NC_038553.1"/>
</dbReference>
<feature type="transmembrane region" description="Helical" evidence="1">
    <location>
        <begin position="115"/>
        <end position="134"/>
    </location>
</feature>